<accession>A0A2Z6B2G7</accession>
<dbReference type="AlphaFoldDB" id="A0A2Z6B2G7"/>
<keyword evidence="3" id="KW-1185">Reference proteome</keyword>
<dbReference type="EMBL" id="AP017378">
    <property type="protein sequence ID" value="BBD09620.1"/>
    <property type="molecule type" value="Genomic_DNA"/>
</dbReference>
<reference evidence="2 3" key="1">
    <citation type="journal article" date="2018" name="Sci. Adv.">
        <title>Multi-heme cytochromes provide a pathway for survival in energy-limited environments.</title>
        <authorList>
            <person name="Deng X."/>
            <person name="Dohmae N."/>
            <person name="Nealson K.H."/>
            <person name="Hashimoto K."/>
            <person name="Okamoto A."/>
        </authorList>
    </citation>
    <scope>NUCLEOTIDE SEQUENCE [LARGE SCALE GENOMIC DNA]</scope>
    <source>
        <strain evidence="2 3">IS5</strain>
    </source>
</reference>
<dbReference type="RefSeq" id="WP_126380652.1">
    <property type="nucleotide sequence ID" value="NZ_AP017378.1"/>
</dbReference>
<feature type="transmembrane region" description="Helical" evidence="1">
    <location>
        <begin position="129"/>
        <end position="150"/>
    </location>
</feature>
<feature type="transmembrane region" description="Helical" evidence="1">
    <location>
        <begin position="73"/>
        <end position="92"/>
    </location>
</feature>
<sequence length="363" mass="41195">MIPDVTNIPWSLVGALLLCSFFPLAAISFLCYRMPKKKNELKALCTALGIKADDEKCPYFLFKPQDEYSIRDYVLPMGFCMFYCFCAFWLLFDCHTLGLSKDCSPIDTSNLILQGIFPYQGIPFTYAKVSLVATLVAVLGCYVWSIQYVARRLVTLDLFPSAFYTIATRLVFSTFIALALRHLLFANAEGSLIILPPLAFFIGMFPQRGLRYLQNRFSPTFKEGKQAHALHLGMIEGINLFTHTRLSELGIDNAQNLAEANFIEILIKTPFTPNLLMDWMAQAMLYVRVRDRIEQLRTVGIRTIFDLQNALTTNPEKLAEALEWERSMLNIIAASIDHDQTLTQLKCLRDKLLAPNDLCNSPP</sequence>
<dbReference type="Proteomes" id="UP000269883">
    <property type="component" value="Chromosome"/>
</dbReference>
<evidence type="ECO:0000256" key="1">
    <source>
        <dbReference type="SAM" id="Phobius"/>
    </source>
</evidence>
<protein>
    <submittedName>
        <fullName evidence="2">Uncharacterized protein</fullName>
    </submittedName>
</protein>
<organism evidence="2 3">
    <name type="scientific">Desulfovibrio ferrophilus</name>
    <dbReference type="NCBI Taxonomy" id="241368"/>
    <lineage>
        <taxon>Bacteria</taxon>
        <taxon>Pseudomonadati</taxon>
        <taxon>Thermodesulfobacteriota</taxon>
        <taxon>Desulfovibrionia</taxon>
        <taxon>Desulfovibrionales</taxon>
        <taxon>Desulfovibrionaceae</taxon>
        <taxon>Desulfovibrio</taxon>
    </lineage>
</organism>
<keyword evidence="1" id="KW-0812">Transmembrane</keyword>
<dbReference type="KEGG" id="dfl:DFE_2894"/>
<feature type="transmembrane region" description="Helical" evidence="1">
    <location>
        <begin position="162"/>
        <end position="184"/>
    </location>
</feature>
<name>A0A2Z6B2G7_9BACT</name>
<dbReference type="OrthoDB" id="6503540at2"/>
<keyword evidence="1" id="KW-1133">Transmembrane helix</keyword>
<keyword evidence="1" id="KW-0472">Membrane</keyword>
<proteinExistence type="predicted"/>
<feature type="transmembrane region" description="Helical" evidence="1">
    <location>
        <begin position="12"/>
        <end position="32"/>
    </location>
</feature>
<evidence type="ECO:0000313" key="3">
    <source>
        <dbReference type="Proteomes" id="UP000269883"/>
    </source>
</evidence>
<gene>
    <name evidence="2" type="ORF">DFE_2894</name>
</gene>
<evidence type="ECO:0000313" key="2">
    <source>
        <dbReference type="EMBL" id="BBD09620.1"/>
    </source>
</evidence>
<feature type="transmembrane region" description="Helical" evidence="1">
    <location>
        <begin position="190"/>
        <end position="206"/>
    </location>
</feature>